<organism evidence="1 2">
    <name type="scientific">Fukomys damarensis</name>
    <name type="common">Damaraland mole rat</name>
    <name type="synonym">Cryptomys damarensis</name>
    <dbReference type="NCBI Taxonomy" id="885580"/>
    <lineage>
        <taxon>Eukaryota</taxon>
        <taxon>Metazoa</taxon>
        <taxon>Chordata</taxon>
        <taxon>Craniata</taxon>
        <taxon>Vertebrata</taxon>
        <taxon>Euteleostomi</taxon>
        <taxon>Mammalia</taxon>
        <taxon>Eutheria</taxon>
        <taxon>Euarchontoglires</taxon>
        <taxon>Glires</taxon>
        <taxon>Rodentia</taxon>
        <taxon>Hystricomorpha</taxon>
        <taxon>Bathyergidae</taxon>
        <taxon>Fukomys</taxon>
    </lineage>
</organism>
<reference evidence="1 2" key="1">
    <citation type="submission" date="2013-11" db="EMBL/GenBank/DDBJ databases">
        <title>The Damaraland mole rat (Fukomys damarensis) genome and evolution of African mole rats.</title>
        <authorList>
            <person name="Gladyshev V.N."/>
            <person name="Fang X."/>
        </authorList>
    </citation>
    <scope>NUCLEOTIDE SEQUENCE [LARGE SCALE GENOMIC DNA]</scope>
    <source>
        <tissue evidence="1">Liver</tissue>
    </source>
</reference>
<protein>
    <submittedName>
        <fullName evidence="1">Uncharacterized protein</fullName>
    </submittedName>
</protein>
<dbReference type="EMBL" id="KN123449">
    <property type="protein sequence ID" value="KFO25007.1"/>
    <property type="molecule type" value="Genomic_DNA"/>
</dbReference>
<evidence type="ECO:0000313" key="1">
    <source>
        <dbReference type="EMBL" id="KFO25007.1"/>
    </source>
</evidence>
<keyword evidence="2" id="KW-1185">Reference proteome</keyword>
<dbReference type="AlphaFoldDB" id="A0A091D1Y6"/>
<name>A0A091D1Y6_FUKDA</name>
<proteinExistence type="predicted"/>
<evidence type="ECO:0000313" key="2">
    <source>
        <dbReference type="Proteomes" id="UP000028990"/>
    </source>
</evidence>
<accession>A0A091D1Y6</accession>
<gene>
    <name evidence="1" type="ORF">H920_13588</name>
</gene>
<sequence length="113" mass="13135">MARRIEESNSQAKCVNQVTLRHLRNPRHEEGQKIEKNRPGETGYFEQIKDAEDRSKPETEMIENYPVNAVDQYYKSIAQTPKYTLHTYEEGEEVLQAPFHVHTGDSESNITDL</sequence>
<dbReference type="Proteomes" id="UP000028990">
    <property type="component" value="Unassembled WGS sequence"/>
</dbReference>